<reference evidence="1" key="1">
    <citation type="submission" date="2023-05" db="EMBL/GenBank/DDBJ databases">
        <title>Genome and transcriptome analyses reveal genes involved in the formation of fine ridges on petal epidermal cells in Hibiscus trionum.</title>
        <authorList>
            <person name="Koshimizu S."/>
            <person name="Masuda S."/>
            <person name="Ishii T."/>
            <person name="Shirasu K."/>
            <person name="Hoshino A."/>
            <person name="Arita M."/>
        </authorList>
    </citation>
    <scope>NUCLEOTIDE SEQUENCE</scope>
    <source>
        <strain evidence="1">Hamamatsu line</strain>
    </source>
</reference>
<evidence type="ECO:0000313" key="1">
    <source>
        <dbReference type="EMBL" id="GMI93898.1"/>
    </source>
</evidence>
<dbReference type="AlphaFoldDB" id="A0A9W7IEF4"/>
<keyword evidence="2" id="KW-1185">Reference proteome</keyword>
<evidence type="ECO:0000313" key="2">
    <source>
        <dbReference type="Proteomes" id="UP001165190"/>
    </source>
</evidence>
<accession>A0A9W7IEF4</accession>
<gene>
    <name evidence="1" type="ORF">HRI_003059100</name>
</gene>
<proteinExistence type="predicted"/>
<dbReference type="Proteomes" id="UP001165190">
    <property type="component" value="Unassembled WGS sequence"/>
</dbReference>
<organism evidence="1 2">
    <name type="scientific">Hibiscus trionum</name>
    <name type="common">Flower of an hour</name>
    <dbReference type="NCBI Taxonomy" id="183268"/>
    <lineage>
        <taxon>Eukaryota</taxon>
        <taxon>Viridiplantae</taxon>
        <taxon>Streptophyta</taxon>
        <taxon>Embryophyta</taxon>
        <taxon>Tracheophyta</taxon>
        <taxon>Spermatophyta</taxon>
        <taxon>Magnoliopsida</taxon>
        <taxon>eudicotyledons</taxon>
        <taxon>Gunneridae</taxon>
        <taxon>Pentapetalae</taxon>
        <taxon>rosids</taxon>
        <taxon>malvids</taxon>
        <taxon>Malvales</taxon>
        <taxon>Malvaceae</taxon>
        <taxon>Malvoideae</taxon>
        <taxon>Hibiscus</taxon>
    </lineage>
</organism>
<protein>
    <submittedName>
        <fullName evidence="1">Uncharacterized protein</fullName>
    </submittedName>
</protein>
<name>A0A9W7IEF4_HIBTR</name>
<sequence length="68" mass="7551">MLNATAQPFLTFLSLSLSFPKSLENKAETTPESTKTQFVTVLQEIRFPLICRSVLASASTCFVYMGML</sequence>
<comment type="caution">
    <text evidence="1">The sequence shown here is derived from an EMBL/GenBank/DDBJ whole genome shotgun (WGS) entry which is preliminary data.</text>
</comment>
<dbReference type="EMBL" id="BSYR01000025">
    <property type="protein sequence ID" value="GMI93898.1"/>
    <property type="molecule type" value="Genomic_DNA"/>
</dbReference>